<evidence type="ECO:0000256" key="4">
    <source>
        <dbReference type="ARBA" id="ARBA00022603"/>
    </source>
</evidence>
<dbReference type="OMA" id="GNVDEMY"/>
<keyword evidence="7 9" id="KW-0539">Nucleus</keyword>
<evidence type="ECO:0000313" key="11">
    <source>
        <dbReference type="EMBL" id="EOR04077.1"/>
    </source>
</evidence>
<dbReference type="InterPro" id="IPR007823">
    <property type="entry name" value="RRP8"/>
</dbReference>
<comment type="subcellular location">
    <subcellularLocation>
        <location evidence="1 9">Nucleus</location>
        <location evidence="1 9">Nucleolus</location>
    </subcellularLocation>
</comment>
<dbReference type="Gene3D" id="1.10.10.2150">
    <property type="entry name" value="Ribosomal RNA-processing protein 8, N-terminal domain"/>
    <property type="match status" value="1"/>
</dbReference>
<dbReference type="SUPFAM" id="SSF53335">
    <property type="entry name" value="S-adenosyl-L-methionine-dependent methyltransferases"/>
    <property type="match status" value="1"/>
</dbReference>
<dbReference type="PANTHER" id="PTHR12787:SF0">
    <property type="entry name" value="RIBOSOMAL RNA-PROCESSING PROTEIN 8"/>
    <property type="match status" value="1"/>
</dbReference>
<evidence type="ECO:0000256" key="2">
    <source>
        <dbReference type="ARBA" id="ARBA00006301"/>
    </source>
</evidence>
<feature type="compositionally biased region" description="Low complexity" evidence="10">
    <location>
        <begin position="71"/>
        <end position="83"/>
    </location>
</feature>
<evidence type="ECO:0000256" key="6">
    <source>
        <dbReference type="ARBA" id="ARBA00022691"/>
    </source>
</evidence>
<evidence type="ECO:0000313" key="12">
    <source>
        <dbReference type="Proteomes" id="UP000014064"/>
    </source>
</evidence>
<protein>
    <recommendedName>
        <fullName evidence="8 9">Ribosomal RNA-processing protein 8</fullName>
        <ecNumber evidence="9">2.1.1.-</ecNumber>
    </recommendedName>
</protein>
<evidence type="ECO:0000256" key="1">
    <source>
        <dbReference type="ARBA" id="ARBA00004604"/>
    </source>
</evidence>
<dbReference type="GO" id="GO:0016433">
    <property type="term" value="F:rRNA (adenine) methyltransferase activity"/>
    <property type="evidence" value="ECO:0007669"/>
    <property type="project" value="UniProtKB-ARBA"/>
</dbReference>
<organism evidence="11 12">
    <name type="scientific">Wallemia ichthyophaga (strain EXF-994 / CBS 113033)</name>
    <dbReference type="NCBI Taxonomy" id="1299270"/>
    <lineage>
        <taxon>Eukaryota</taxon>
        <taxon>Fungi</taxon>
        <taxon>Dikarya</taxon>
        <taxon>Basidiomycota</taxon>
        <taxon>Wallemiomycotina</taxon>
        <taxon>Wallemiomycetes</taxon>
        <taxon>Wallemiales</taxon>
        <taxon>Wallemiaceae</taxon>
        <taxon>Wallemia</taxon>
    </lineage>
</organism>
<feature type="compositionally biased region" description="Basic and acidic residues" evidence="10">
    <location>
        <begin position="57"/>
        <end position="68"/>
    </location>
</feature>
<dbReference type="Proteomes" id="UP000014064">
    <property type="component" value="Unassembled WGS sequence"/>
</dbReference>
<feature type="compositionally biased region" description="Basic and acidic residues" evidence="10">
    <location>
        <begin position="86"/>
        <end position="121"/>
    </location>
</feature>
<comment type="function">
    <text evidence="9">S-adenosyl-L-methionine-dependent methyltransferase that specifically methylates the N(1) position of adenine in helix 25.1 in 25S rRNA. Required both for ribosomal 40S and 60S subunits biogenesis. Required for efficient pre-rRNA cleavage at site A2.</text>
</comment>
<dbReference type="InterPro" id="IPR042036">
    <property type="entry name" value="RRP8_N"/>
</dbReference>
<evidence type="ECO:0000256" key="5">
    <source>
        <dbReference type="ARBA" id="ARBA00022679"/>
    </source>
</evidence>
<dbReference type="HOGENOM" id="CLU_027694_2_0_1"/>
<reference evidence="12" key="1">
    <citation type="journal article" date="2013" name="BMC Genomics">
        <title>Genome and transcriptome sequencing of the halophilic fungus Wallemia ichthyophaga: haloadaptations present and absent.</title>
        <authorList>
            <person name="Zajc J."/>
            <person name="Liu Y."/>
            <person name="Dai W."/>
            <person name="Yang Z."/>
            <person name="Hu J."/>
            <person name="Gostincar C."/>
            <person name="Gunde-Cimerman N."/>
        </authorList>
    </citation>
    <scope>NUCLEOTIDE SEQUENCE [LARGE SCALE GENOMIC DNA]</scope>
    <source>
        <strain evidence="12">EXF-994 / CBS 113033</strain>
    </source>
</reference>
<evidence type="ECO:0000256" key="10">
    <source>
        <dbReference type="SAM" id="MobiDB-lite"/>
    </source>
</evidence>
<evidence type="ECO:0000256" key="9">
    <source>
        <dbReference type="RuleBase" id="RU365074"/>
    </source>
</evidence>
<keyword evidence="4 9" id="KW-0489">Methyltransferase</keyword>
<dbReference type="RefSeq" id="XP_009266294.1">
    <property type="nucleotide sequence ID" value="XM_009268019.1"/>
</dbReference>
<dbReference type="GO" id="GO:0005730">
    <property type="term" value="C:nucleolus"/>
    <property type="evidence" value="ECO:0007669"/>
    <property type="project" value="UniProtKB-SubCell"/>
</dbReference>
<evidence type="ECO:0000256" key="8">
    <source>
        <dbReference type="ARBA" id="ARBA00076672"/>
    </source>
</evidence>
<feature type="region of interest" description="Disordered" evidence="10">
    <location>
        <begin position="1"/>
        <end position="130"/>
    </location>
</feature>
<dbReference type="PANTHER" id="PTHR12787">
    <property type="entry name" value="RIBOSOMAL RNA-PROCESSING PROTEIN 8"/>
    <property type="match status" value="1"/>
</dbReference>
<dbReference type="EMBL" id="KE007225">
    <property type="protein sequence ID" value="EOR04077.1"/>
    <property type="molecule type" value="Genomic_DNA"/>
</dbReference>
<evidence type="ECO:0000256" key="7">
    <source>
        <dbReference type="ARBA" id="ARBA00023242"/>
    </source>
</evidence>
<dbReference type="eggNOG" id="KOG3045">
    <property type="taxonomic scope" value="Eukaryota"/>
</dbReference>
<dbReference type="AlphaFoldDB" id="R9APB6"/>
<keyword evidence="3 9" id="KW-0698">rRNA processing</keyword>
<dbReference type="Pfam" id="PF05148">
    <property type="entry name" value="Methyltransf_8"/>
    <property type="match status" value="1"/>
</dbReference>
<dbReference type="Gene3D" id="3.40.50.150">
    <property type="entry name" value="Vaccinia Virus protein VP39"/>
    <property type="match status" value="1"/>
</dbReference>
<dbReference type="GeneID" id="20375107"/>
<keyword evidence="12" id="KW-1185">Reference proteome</keyword>
<dbReference type="EC" id="2.1.1.-" evidence="9"/>
<proteinExistence type="inferred from homology"/>
<dbReference type="STRING" id="1299270.R9APB6"/>
<name>R9APB6_WALI9</name>
<dbReference type="GO" id="GO:0042273">
    <property type="term" value="P:ribosomal large subunit biogenesis"/>
    <property type="evidence" value="ECO:0007669"/>
    <property type="project" value="TreeGrafter"/>
</dbReference>
<feature type="compositionally biased region" description="Polar residues" evidence="10">
    <location>
        <begin position="1"/>
        <end position="10"/>
    </location>
</feature>
<dbReference type="OrthoDB" id="10258825at2759"/>
<comment type="similarity">
    <text evidence="2 9">Belongs to the methyltransferase superfamily. RRP8 family.</text>
</comment>
<dbReference type="CDD" id="cd02440">
    <property type="entry name" value="AdoMet_MTases"/>
    <property type="match status" value="1"/>
</dbReference>
<dbReference type="FunFam" id="1.10.10.2150:FF:000001">
    <property type="entry name" value="Ribosomal RNA-processing protein 8"/>
    <property type="match status" value="1"/>
</dbReference>
<evidence type="ECO:0000256" key="3">
    <source>
        <dbReference type="ARBA" id="ARBA00022552"/>
    </source>
</evidence>
<gene>
    <name evidence="11" type="ORF">J056_002155</name>
</gene>
<accession>R9APB6</accession>
<feature type="compositionally biased region" description="Basic and acidic residues" evidence="10">
    <location>
        <begin position="23"/>
        <end position="49"/>
    </location>
</feature>
<keyword evidence="5 9" id="KW-0808">Transferase</keyword>
<dbReference type="InterPro" id="IPR029063">
    <property type="entry name" value="SAM-dependent_MTases_sf"/>
</dbReference>
<dbReference type="KEGG" id="wic:J056_002155"/>
<sequence length="352" mass="38896">MTNDIKSAESNLGKLMAKMQSIDGDKNAVSDSKPKRSNKKDSKPAEKGGSKKTPTANKDKADKTDNKNRKQQTQPKQQKATPSPSKPKEEAKPTKKRKLEQSGEQKNVNKGDKKKAEKIEGDGNTSLQAKMKKSLSGARFRWINETLYTTDSQEAHELMQDDPSIFNEYHEGFVEQTKSWPQNPVEVIAKSLSSLPTSSTLIVDLGSGPATLAKALPKHRVLSYDLVEAENGAVVECDIAKKVPLPTASVDRVVFCLSLMGSNWVGAITEAERILVAKGKVHIAEVKSRFSSINEFVELVSHFGLKLVDKDESNTHFANLVFTNGGKKDMVNMKELTDKGKNILKPCLYKRR</sequence>
<keyword evidence="6 9" id="KW-0949">S-adenosyl-L-methionine</keyword>